<name>A0ABR6X364_9BURK</name>
<accession>A0ABR6X364</accession>
<evidence type="ECO:0000259" key="2">
    <source>
        <dbReference type="Pfam" id="PF09361"/>
    </source>
</evidence>
<evidence type="ECO:0000256" key="1">
    <source>
        <dbReference type="SAM" id="MobiDB-lite"/>
    </source>
</evidence>
<dbReference type="Proteomes" id="UP000648257">
    <property type="component" value="Unassembled WGS sequence"/>
</dbReference>
<evidence type="ECO:0000313" key="4">
    <source>
        <dbReference type="Proteomes" id="UP000648257"/>
    </source>
</evidence>
<keyword evidence="4" id="KW-1185">Reference proteome</keyword>
<dbReference type="Pfam" id="PF09361">
    <property type="entry name" value="Phasin_2"/>
    <property type="match status" value="1"/>
</dbReference>
<feature type="domain" description="Phasin" evidence="2">
    <location>
        <begin position="18"/>
        <end position="104"/>
    </location>
</feature>
<dbReference type="InterPro" id="IPR018968">
    <property type="entry name" value="Phasin"/>
</dbReference>
<organism evidence="3 4">
    <name type="scientific">Undibacterium seohonense</name>
    <dbReference type="NCBI Taxonomy" id="1344950"/>
    <lineage>
        <taxon>Bacteria</taxon>
        <taxon>Pseudomonadati</taxon>
        <taxon>Pseudomonadota</taxon>
        <taxon>Betaproteobacteria</taxon>
        <taxon>Burkholderiales</taxon>
        <taxon>Oxalobacteraceae</taxon>
        <taxon>Undibacterium</taxon>
    </lineage>
</organism>
<comment type="caution">
    <text evidence="3">The sequence shown here is derived from an EMBL/GenBank/DDBJ whole genome shotgun (WGS) entry which is preliminary data.</text>
</comment>
<dbReference type="RefSeq" id="WP_186922448.1">
    <property type="nucleotide sequence ID" value="NZ_JACOFW010000007.1"/>
</dbReference>
<proteinExistence type="predicted"/>
<reference evidence="3 4" key="1">
    <citation type="submission" date="2020-08" db="EMBL/GenBank/DDBJ databases">
        <title>Novel species isolated from subtropical streams in China.</title>
        <authorList>
            <person name="Lu H."/>
        </authorList>
    </citation>
    <scope>NUCLEOTIDE SEQUENCE [LARGE SCALE GENOMIC DNA]</scope>
    <source>
        <strain evidence="3 4">KACC 16656</strain>
    </source>
</reference>
<feature type="region of interest" description="Disordered" evidence="1">
    <location>
        <begin position="203"/>
        <end position="263"/>
    </location>
</feature>
<gene>
    <name evidence="3" type="ORF">H8K52_08395</name>
</gene>
<sequence length="263" mass="28542">MIFVSHQLTNKPLPDLEKQLIAYQHLTQSLSEEFDRASELQAQTLQTSWENWNQYCADLTQLKDPQEFFTRTSSQARAYAAQAQQYVHAVFALQQQIQEKIVALGQTISPMIVESIIEVGTTETSDQITPSPVEPQILIKDINTVDIPAAPKPIRAKRKTSTAKADISTVETVEITEVSSQAPTPKVRKVKPTEKIASAEAAKVAEVKDTAPPAVTASPVKKSAVVGLPAKPAPKSGFAGAAGQPEFKAKSSKATGAKKRVRQ</sequence>
<dbReference type="EMBL" id="JACOFW010000007">
    <property type="protein sequence ID" value="MBC3807362.1"/>
    <property type="molecule type" value="Genomic_DNA"/>
</dbReference>
<evidence type="ECO:0000313" key="3">
    <source>
        <dbReference type="EMBL" id="MBC3807362.1"/>
    </source>
</evidence>
<protein>
    <submittedName>
        <fullName evidence="3">Phasin family protein</fullName>
    </submittedName>
</protein>